<dbReference type="PROSITE" id="PS01209">
    <property type="entry name" value="LDLRA_1"/>
    <property type="match status" value="2"/>
</dbReference>
<feature type="disulfide bond" evidence="15">
    <location>
        <begin position="185"/>
        <end position="195"/>
    </location>
</feature>
<evidence type="ECO:0000256" key="3">
    <source>
        <dbReference type="ARBA" id="ARBA00006127"/>
    </source>
</evidence>
<accession>A0A1A8GJ42</accession>
<dbReference type="GO" id="GO:0016324">
    <property type="term" value="C:apical plasma membrane"/>
    <property type="evidence" value="ECO:0007669"/>
    <property type="project" value="TreeGrafter"/>
</dbReference>
<dbReference type="Pfam" id="PF22914">
    <property type="entry name" value="Fibulin_C"/>
    <property type="match status" value="1"/>
</dbReference>
<keyword evidence="8" id="KW-0732">Signal</keyword>
<evidence type="ECO:0000256" key="6">
    <source>
        <dbReference type="ARBA" id="ARBA00022536"/>
    </source>
</evidence>
<feature type="disulfide bond" evidence="16">
    <location>
        <begin position="18"/>
        <end position="30"/>
    </location>
</feature>
<dbReference type="InterPro" id="IPR001881">
    <property type="entry name" value="EGF-like_Ca-bd_dom"/>
</dbReference>
<keyword evidence="12 15" id="KW-1015">Disulfide bond</keyword>
<dbReference type="InterPro" id="IPR026823">
    <property type="entry name" value="cEGF"/>
</dbReference>
<dbReference type="PROSITE" id="PS50026">
    <property type="entry name" value="EGF_3"/>
    <property type="match status" value="2"/>
</dbReference>
<evidence type="ECO:0000256" key="13">
    <source>
        <dbReference type="ARBA" id="ARBA00023170"/>
    </source>
</evidence>
<dbReference type="FunFam" id="2.10.25.10:FF:000240">
    <property type="entry name" value="Vitamin K-dependent protein S"/>
    <property type="match status" value="1"/>
</dbReference>
<dbReference type="PANTHER" id="PTHR22722:SF5">
    <property type="entry name" value="LOW-DENSITY LIPOPROTEIN RECEPTOR-RELATED PROTEIN 1B"/>
    <property type="match status" value="1"/>
</dbReference>
<evidence type="ECO:0000256" key="15">
    <source>
        <dbReference type="PROSITE-ProRule" id="PRU00076"/>
    </source>
</evidence>
<keyword evidence="5" id="KW-0964">Secreted</keyword>
<comment type="similarity">
    <text evidence="4">Belongs to the LDLR family.</text>
</comment>
<dbReference type="SMART" id="SM00179">
    <property type="entry name" value="EGF_CA"/>
    <property type="match status" value="4"/>
</dbReference>
<dbReference type="PROSITE" id="PS50068">
    <property type="entry name" value="LDLRA_2"/>
    <property type="match status" value="3"/>
</dbReference>
<evidence type="ECO:0000256" key="10">
    <source>
        <dbReference type="ARBA" id="ARBA00022989"/>
    </source>
</evidence>
<dbReference type="FunFam" id="4.10.400.10:FF:000073">
    <property type="entry name" value="Low-density lipoprotein receptor-related protein 1B"/>
    <property type="match status" value="1"/>
</dbReference>
<dbReference type="FunFam" id="2.10.25.10:FF:000091">
    <property type="entry name" value="Fibulin 5"/>
    <property type="match status" value="1"/>
</dbReference>
<proteinExistence type="inferred from homology"/>
<dbReference type="InterPro" id="IPR000742">
    <property type="entry name" value="EGF"/>
</dbReference>
<dbReference type="InterPro" id="IPR055088">
    <property type="entry name" value="Fibulin_C"/>
</dbReference>
<keyword evidence="11" id="KW-0472">Membrane</keyword>
<keyword evidence="5" id="KW-0272">Extracellular matrix</keyword>
<evidence type="ECO:0000256" key="5">
    <source>
        <dbReference type="ARBA" id="ARBA00022530"/>
    </source>
</evidence>
<evidence type="ECO:0000256" key="8">
    <source>
        <dbReference type="ARBA" id="ARBA00022729"/>
    </source>
</evidence>
<dbReference type="PRINTS" id="PR00261">
    <property type="entry name" value="LDLRECEPTOR"/>
</dbReference>
<dbReference type="GO" id="GO:0043235">
    <property type="term" value="C:receptor complex"/>
    <property type="evidence" value="ECO:0007669"/>
    <property type="project" value="TreeGrafter"/>
</dbReference>
<dbReference type="SMART" id="SM00192">
    <property type="entry name" value="LDLa"/>
    <property type="match status" value="3"/>
</dbReference>
<reference evidence="18" key="2">
    <citation type="submission" date="2016-06" db="EMBL/GenBank/DDBJ databases">
        <title>The genome of a short-lived fish provides insights into sex chromosome evolution and the genetic control of aging.</title>
        <authorList>
            <person name="Reichwald K."/>
            <person name="Felder M."/>
            <person name="Petzold A."/>
            <person name="Koch P."/>
            <person name="Groth M."/>
            <person name="Platzer M."/>
        </authorList>
    </citation>
    <scope>NUCLEOTIDE SEQUENCE</scope>
    <source>
        <tissue evidence="18">Brain</tissue>
    </source>
</reference>
<evidence type="ECO:0000256" key="7">
    <source>
        <dbReference type="ARBA" id="ARBA00022692"/>
    </source>
</evidence>
<evidence type="ECO:0000256" key="1">
    <source>
        <dbReference type="ARBA" id="ARBA00004479"/>
    </source>
</evidence>
<name>A0A1A8GJ42_9TELE</name>
<dbReference type="InterPro" id="IPR018097">
    <property type="entry name" value="EGF_Ca-bd_CS"/>
</dbReference>
<dbReference type="PROSITE" id="PS01186">
    <property type="entry name" value="EGF_2"/>
    <property type="match status" value="2"/>
</dbReference>
<feature type="disulfide bond" evidence="16">
    <location>
        <begin position="123"/>
        <end position="138"/>
    </location>
</feature>
<dbReference type="InterPro" id="IPR051221">
    <property type="entry name" value="LDLR-related"/>
</dbReference>
<sequence>PDGSDELSAAGCAPNNTCDDSSFRCHNKACISQRFICDHDNDCGDGSDESVECVYRSCGSEEFRCRDGRCLLSSQWECDGYADCPDHSDELPLNLKCLAAGSLCNGSFFMCSNGRCISELNLCDGKDDCGDESDERNCNVNECLNRRVSGCTQDCQDLTVGYKCKCWPGFHLKDDGKTCVDVDECSSTLPCSQRCINTYGSFMCNCDEGFELAADGTSCIDWDECSFSEFLCQYRCVNTPGSFSCICPPGYYLYEDGRSCEDINECDTGNNTCTTQQVCFNFQGGYICLNPLQCQPPYVAVSDNQCMCSAENPACRSRPFTILYRHMDLSSGRTVPADIFQMQATTRYPGSFYIFQIQSGNDGREFYMRQTSNVSATLVLARPIKGPREVVLDLEMVTVNNVINFRGSSIIRLTIYVSEHPF</sequence>
<dbReference type="InterPro" id="IPR002172">
    <property type="entry name" value="LDrepeatLR_classA_rpt"/>
</dbReference>
<dbReference type="GO" id="GO:0005509">
    <property type="term" value="F:calcium ion binding"/>
    <property type="evidence" value="ECO:0007669"/>
    <property type="project" value="InterPro"/>
</dbReference>
<feature type="disulfide bond" evidence="16">
    <location>
        <begin position="58"/>
        <end position="70"/>
    </location>
</feature>
<feature type="domain" description="EGF-like" evidence="17">
    <location>
        <begin position="181"/>
        <end position="220"/>
    </location>
</feature>
<dbReference type="Pfam" id="PF12662">
    <property type="entry name" value="cEGF"/>
    <property type="match status" value="3"/>
</dbReference>
<reference evidence="18" key="1">
    <citation type="submission" date="2016-05" db="EMBL/GenBank/DDBJ databases">
        <authorList>
            <person name="Lavstsen T."/>
            <person name="Jespersen J.S."/>
        </authorList>
    </citation>
    <scope>NUCLEOTIDE SEQUENCE</scope>
    <source>
        <tissue evidence="18">Brain</tissue>
    </source>
</reference>
<keyword evidence="7" id="KW-0812">Transmembrane</keyword>
<dbReference type="PROSITE" id="PS00010">
    <property type="entry name" value="ASX_HYDROXYL"/>
    <property type="match status" value="2"/>
</dbReference>
<dbReference type="InterPro" id="IPR009030">
    <property type="entry name" value="Growth_fac_rcpt_cys_sf"/>
</dbReference>
<feature type="non-terminal residue" evidence="18">
    <location>
        <position position="1"/>
    </location>
</feature>
<feature type="domain" description="EGF-like" evidence="17">
    <location>
        <begin position="221"/>
        <end position="261"/>
    </location>
</feature>
<comment type="similarity">
    <text evidence="3">Belongs to the fibulin family.</text>
</comment>
<dbReference type="SUPFAM" id="SSF57424">
    <property type="entry name" value="LDL receptor-like module"/>
    <property type="match status" value="3"/>
</dbReference>
<keyword evidence="10" id="KW-1133">Transmembrane helix</keyword>
<protein>
    <submittedName>
        <fullName evidence="18">Fibulin 5</fullName>
    </submittedName>
</protein>
<dbReference type="InterPro" id="IPR000152">
    <property type="entry name" value="EGF-type_Asp/Asn_hydroxyl_site"/>
</dbReference>
<dbReference type="FunFam" id="4.10.400.10:FF:000002">
    <property type="entry name" value="Low-density lipoprotein receptor-related protein 1"/>
    <property type="match status" value="1"/>
</dbReference>
<feature type="disulfide bond" evidence="16">
    <location>
        <begin position="104"/>
        <end position="116"/>
    </location>
</feature>
<dbReference type="GO" id="GO:0042562">
    <property type="term" value="F:hormone binding"/>
    <property type="evidence" value="ECO:0007669"/>
    <property type="project" value="TreeGrafter"/>
</dbReference>
<dbReference type="CDD" id="cd00112">
    <property type="entry name" value="LDLa"/>
    <property type="match status" value="3"/>
</dbReference>
<evidence type="ECO:0000256" key="4">
    <source>
        <dbReference type="ARBA" id="ARBA00009939"/>
    </source>
</evidence>
<feature type="disulfide bond" evidence="16">
    <location>
        <begin position="25"/>
        <end position="43"/>
    </location>
</feature>
<dbReference type="PROSITE" id="PS01187">
    <property type="entry name" value="EGF_CA"/>
    <property type="match status" value="1"/>
</dbReference>
<dbReference type="Gene3D" id="4.10.400.10">
    <property type="entry name" value="Low-density Lipoprotein Receptor"/>
    <property type="match status" value="3"/>
</dbReference>
<keyword evidence="6 15" id="KW-0245">EGF-like domain</keyword>
<evidence type="ECO:0000256" key="2">
    <source>
        <dbReference type="ARBA" id="ARBA00004498"/>
    </source>
</evidence>
<evidence type="ECO:0000256" key="16">
    <source>
        <dbReference type="PROSITE-ProRule" id="PRU00124"/>
    </source>
</evidence>
<comment type="caution">
    <text evidence="15">Lacks conserved residue(s) required for the propagation of feature annotation.</text>
</comment>
<dbReference type="InterPro" id="IPR023415">
    <property type="entry name" value="LDLR_class-A_CS"/>
</dbReference>
<evidence type="ECO:0000256" key="12">
    <source>
        <dbReference type="ARBA" id="ARBA00023157"/>
    </source>
</evidence>
<dbReference type="InterPro" id="IPR036055">
    <property type="entry name" value="LDL_receptor-like_sf"/>
</dbReference>
<evidence type="ECO:0000256" key="14">
    <source>
        <dbReference type="ARBA" id="ARBA00023180"/>
    </source>
</evidence>
<dbReference type="GO" id="GO:0006898">
    <property type="term" value="P:receptor-mediated endocytosis"/>
    <property type="evidence" value="ECO:0007669"/>
    <property type="project" value="TreeGrafter"/>
</dbReference>
<dbReference type="PANTHER" id="PTHR22722">
    <property type="entry name" value="LOW-DENSITY LIPOPROTEIN RECEPTOR-RELATED PROTEIN 2-RELATED"/>
    <property type="match status" value="1"/>
</dbReference>
<keyword evidence="9" id="KW-0677">Repeat</keyword>
<evidence type="ECO:0000313" key="18">
    <source>
        <dbReference type="EMBL" id="SBQ70424.1"/>
    </source>
</evidence>
<dbReference type="EMBL" id="HAEC01002347">
    <property type="protein sequence ID" value="SBQ70424.1"/>
    <property type="molecule type" value="Transcribed_RNA"/>
</dbReference>
<feature type="disulfide bond" evidence="16">
    <location>
        <begin position="111"/>
        <end position="129"/>
    </location>
</feature>
<organism evidence="18">
    <name type="scientific">Nothobranchius korthausae</name>
    <dbReference type="NCBI Taxonomy" id="1143690"/>
    <lineage>
        <taxon>Eukaryota</taxon>
        <taxon>Metazoa</taxon>
        <taxon>Chordata</taxon>
        <taxon>Craniata</taxon>
        <taxon>Vertebrata</taxon>
        <taxon>Euteleostomi</taxon>
        <taxon>Actinopterygii</taxon>
        <taxon>Neopterygii</taxon>
        <taxon>Teleostei</taxon>
        <taxon>Neoteleostei</taxon>
        <taxon>Acanthomorphata</taxon>
        <taxon>Ovalentaria</taxon>
        <taxon>Atherinomorphae</taxon>
        <taxon>Cyprinodontiformes</taxon>
        <taxon>Nothobranchiidae</taxon>
        <taxon>Nothobranchius</taxon>
    </lineage>
</organism>
<evidence type="ECO:0000259" key="17">
    <source>
        <dbReference type="PROSITE" id="PS50026"/>
    </source>
</evidence>
<evidence type="ECO:0000256" key="11">
    <source>
        <dbReference type="ARBA" id="ARBA00023136"/>
    </source>
</evidence>
<dbReference type="AlphaFoldDB" id="A0A1A8GJ42"/>
<dbReference type="Gene3D" id="2.10.25.10">
    <property type="entry name" value="Laminin"/>
    <property type="match status" value="4"/>
</dbReference>
<dbReference type="SUPFAM" id="SSF57184">
    <property type="entry name" value="Growth factor receptor domain"/>
    <property type="match status" value="1"/>
</dbReference>
<gene>
    <name evidence="18" type="primary">FBLN5</name>
</gene>
<dbReference type="Pfam" id="PF00057">
    <property type="entry name" value="Ldl_recept_a"/>
    <property type="match status" value="3"/>
</dbReference>
<comment type="subcellular location">
    <subcellularLocation>
        <location evidence="1">Membrane</location>
        <topology evidence="1">Single-pass type I membrane protein</topology>
    </subcellularLocation>
    <subcellularLocation>
        <location evidence="2">Secreted</location>
        <location evidence="2">Extracellular space</location>
        <location evidence="2">Extracellular matrix</location>
    </subcellularLocation>
</comment>
<dbReference type="FunFam" id="2.10.25.10:FF:000072">
    <property type="entry name" value="Low-density lipoprotein receptor-related protein 1B"/>
    <property type="match status" value="1"/>
</dbReference>
<dbReference type="SMART" id="SM00181">
    <property type="entry name" value="EGF"/>
    <property type="match status" value="4"/>
</dbReference>
<dbReference type="FunFam" id="4.10.400.10:FF:000022">
    <property type="entry name" value="LDL receptor related protein 1"/>
    <property type="match status" value="1"/>
</dbReference>
<keyword evidence="13" id="KW-0675">Receptor</keyword>
<keyword evidence="14" id="KW-0325">Glycoprotein</keyword>
<evidence type="ECO:0000256" key="9">
    <source>
        <dbReference type="ARBA" id="ARBA00022737"/>
    </source>
</evidence>